<evidence type="ECO:0000256" key="1">
    <source>
        <dbReference type="SAM" id="MobiDB-lite"/>
    </source>
</evidence>
<organism evidence="2 3">
    <name type="scientific">Letharia columbiana</name>
    <dbReference type="NCBI Taxonomy" id="112416"/>
    <lineage>
        <taxon>Eukaryota</taxon>
        <taxon>Fungi</taxon>
        <taxon>Dikarya</taxon>
        <taxon>Ascomycota</taxon>
        <taxon>Pezizomycotina</taxon>
        <taxon>Lecanoromycetes</taxon>
        <taxon>OSLEUM clade</taxon>
        <taxon>Lecanoromycetidae</taxon>
        <taxon>Lecanorales</taxon>
        <taxon>Lecanorineae</taxon>
        <taxon>Parmeliaceae</taxon>
        <taxon>Letharia</taxon>
    </lineage>
</organism>
<dbReference type="RefSeq" id="XP_037157991.1">
    <property type="nucleotide sequence ID" value="XM_037315102.1"/>
</dbReference>
<dbReference type="GeneID" id="59294906"/>
<name>A0A8H6FC82_9LECA</name>
<dbReference type="AlphaFoldDB" id="A0A8H6FC82"/>
<dbReference type="EMBL" id="JACCJC010000140">
    <property type="protein sequence ID" value="KAF6223117.1"/>
    <property type="molecule type" value="Genomic_DNA"/>
</dbReference>
<sequence>MEDDSVEVIVDVDRYPFKARLFDLWAGGYAINAMCVEHTFYSYARDPPKERGLHIRYIKEDDGGGRMREIPGRCPCQDDPRIGSRQPLQNRENEEQFWRNLHTLTGLQKEYLAFERDEKARKDEMSGDATL</sequence>
<feature type="compositionally biased region" description="Basic and acidic residues" evidence="1">
    <location>
        <begin position="64"/>
        <end position="82"/>
    </location>
</feature>
<keyword evidence="3" id="KW-1185">Reference proteome</keyword>
<evidence type="ECO:0000313" key="2">
    <source>
        <dbReference type="EMBL" id="KAF6223117.1"/>
    </source>
</evidence>
<reference evidence="2 3" key="1">
    <citation type="journal article" date="2020" name="Genomics">
        <title>Complete, high-quality genomes from long-read metagenomic sequencing of two wolf lichen thalli reveals enigmatic genome architecture.</title>
        <authorList>
            <person name="McKenzie S.K."/>
            <person name="Walston R.F."/>
            <person name="Allen J.L."/>
        </authorList>
    </citation>
    <scope>NUCLEOTIDE SEQUENCE [LARGE SCALE GENOMIC DNA]</scope>
    <source>
        <strain evidence="2">WasteWater2</strain>
    </source>
</reference>
<gene>
    <name evidence="2" type="ORF">HO173_013279</name>
</gene>
<evidence type="ECO:0000313" key="3">
    <source>
        <dbReference type="Proteomes" id="UP000578531"/>
    </source>
</evidence>
<protein>
    <submittedName>
        <fullName evidence="2">Uncharacterized protein</fullName>
    </submittedName>
</protein>
<dbReference type="Proteomes" id="UP000578531">
    <property type="component" value="Unassembled WGS sequence"/>
</dbReference>
<accession>A0A8H6FC82</accession>
<comment type="caution">
    <text evidence="2">The sequence shown here is derived from an EMBL/GenBank/DDBJ whole genome shotgun (WGS) entry which is preliminary data.</text>
</comment>
<proteinExistence type="predicted"/>
<feature type="region of interest" description="Disordered" evidence="1">
    <location>
        <begin position="64"/>
        <end position="91"/>
    </location>
</feature>